<evidence type="ECO:0000313" key="2">
    <source>
        <dbReference type="EMBL" id="BEI91100.1"/>
    </source>
</evidence>
<keyword evidence="3" id="KW-1185">Reference proteome</keyword>
<feature type="region of interest" description="Disordered" evidence="1">
    <location>
        <begin position="152"/>
        <end position="183"/>
    </location>
</feature>
<evidence type="ECO:0000313" key="3">
    <source>
        <dbReference type="Proteomes" id="UP001233271"/>
    </source>
</evidence>
<sequence>MSSPGSPAPTTAFPLLPDELDDAVYDAYVVFVADNLRGWLSSRTLSVSRSRSASIPPTPALTTAPSTPDCSVRTPTTPFPTILSGHAVPPRSSSLPLVRASPPNPSIKHRISAPMPLRTSWNRSSTAHVSLRSSSTLSNCTLSSNLSHSASISRLSHSPSSSSSSNLGHSTSSSLSHSSSNLSHSTSSSLYNPSILDAQVHPVRAYDPFTDGFTHNLTKRSIMSEHFELPDLPLPPADIWHRGSNSSASSALPSIKEVNEERRPVERVWW</sequence>
<dbReference type="Proteomes" id="UP001233271">
    <property type="component" value="Chromosome 3"/>
</dbReference>
<reference evidence="2" key="1">
    <citation type="journal article" date="2023" name="BMC Genomics">
        <title>Chromosome-level genome assemblies of Cutaneotrichosporon spp. (Trichosporonales, Basidiomycota) reveal imbalanced evolution between nucleotide sequences and chromosome synteny.</title>
        <authorList>
            <person name="Kobayashi Y."/>
            <person name="Kayamori A."/>
            <person name="Aoki K."/>
            <person name="Shiwa Y."/>
            <person name="Matsutani M."/>
            <person name="Fujita N."/>
            <person name="Sugita T."/>
            <person name="Iwasaki W."/>
            <person name="Tanaka N."/>
            <person name="Takashima M."/>
        </authorList>
    </citation>
    <scope>NUCLEOTIDE SEQUENCE</scope>
    <source>
        <strain evidence="2">HIS019</strain>
    </source>
</reference>
<organism evidence="2 3">
    <name type="scientific">Cutaneotrichosporon cavernicola</name>
    <dbReference type="NCBI Taxonomy" id="279322"/>
    <lineage>
        <taxon>Eukaryota</taxon>
        <taxon>Fungi</taxon>
        <taxon>Dikarya</taxon>
        <taxon>Basidiomycota</taxon>
        <taxon>Agaricomycotina</taxon>
        <taxon>Tremellomycetes</taxon>
        <taxon>Trichosporonales</taxon>
        <taxon>Trichosporonaceae</taxon>
        <taxon>Cutaneotrichosporon</taxon>
    </lineage>
</organism>
<protein>
    <submittedName>
        <fullName evidence="2">Uncharacterized protein</fullName>
    </submittedName>
</protein>
<name>A0AA48L356_9TREE</name>
<feature type="compositionally biased region" description="Low complexity" evidence="1">
    <location>
        <begin position="48"/>
        <end position="68"/>
    </location>
</feature>
<proteinExistence type="predicted"/>
<dbReference type="RefSeq" id="XP_060456365.1">
    <property type="nucleotide sequence ID" value="XM_060599697.1"/>
</dbReference>
<dbReference type="EMBL" id="AP028214">
    <property type="protein sequence ID" value="BEI91100.1"/>
    <property type="molecule type" value="Genomic_DNA"/>
</dbReference>
<accession>A0AA48L356</accession>
<gene>
    <name evidence="2" type="ORF">CcaverHIS019_0311700</name>
</gene>
<evidence type="ECO:0000256" key="1">
    <source>
        <dbReference type="SAM" id="MobiDB-lite"/>
    </source>
</evidence>
<feature type="region of interest" description="Disordered" evidence="1">
    <location>
        <begin position="48"/>
        <end position="119"/>
    </location>
</feature>
<dbReference type="GeneID" id="85494970"/>
<dbReference type="AlphaFoldDB" id="A0AA48L356"/>
<dbReference type="KEGG" id="ccac:CcaHIS019_0311700"/>